<dbReference type="AlphaFoldDB" id="A0AA85G964"/>
<accession>A0AA85G964</accession>
<dbReference type="WBParaSite" id="SRDH1_87200.1">
    <property type="protein sequence ID" value="SRDH1_87200.1"/>
    <property type="gene ID" value="SRDH1_87200"/>
</dbReference>
<sequence>SLHYKYSMRIQRYQSQPVPSDRFKNKINRKYEAYPKFWSSYYGSHVEEFEFYEYDYVRVYGSSKIGNIINYIENYEKSESRVLEEDELLGVRRNFSIYVNDSEVTFTMTTLIH</sequence>
<evidence type="ECO:0000313" key="2">
    <source>
        <dbReference type="WBParaSite" id="SRDH1_87200.1"/>
    </source>
</evidence>
<organism evidence="1 2">
    <name type="scientific">Schistosoma rodhaini</name>
    <dbReference type="NCBI Taxonomy" id="6188"/>
    <lineage>
        <taxon>Eukaryota</taxon>
        <taxon>Metazoa</taxon>
        <taxon>Spiralia</taxon>
        <taxon>Lophotrochozoa</taxon>
        <taxon>Platyhelminthes</taxon>
        <taxon>Trematoda</taxon>
        <taxon>Digenea</taxon>
        <taxon>Strigeidida</taxon>
        <taxon>Schistosomatoidea</taxon>
        <taxon>Schistosomatidae</taxon>
        <taxon>Schistosoma</taxon>
    </lineage>
</organism>
<name>A0AA85G964_9TREM</name>
<reference evidence="1" key="1">
    <citation type="submission" date="2022-06" db="EMBL/GenBank/DDBJ databases">
        <authorList>
            <person name="Berger JAMES D."/>
            <person name="Berger JAMES D."/>
        </authorList>
    </citation>
    <scope>NUCLEOTIDE SEQUENCE [LARGE SCALE GENOMIC DNA]</scope>
</reference>
<proteinExistence type="predicted"/>
<protein>
    <submittedName>
        <fullName evidence="2">Uncharacterized protein</fullName>
    </submittedName>
</protein>
<dbReference type="Proteomes" id="UP000050792">
    <property type="component" value="Unassembled WGS sequence"/>
</dbReference>
<keyword evidence="1" id="KW-1185">Reference proteome</keyword>
<evidence type="ECO:0000313" key="1">
    <source>
        <dbReference type="Proteomes" id="UP000050792"/>
    </source>
</evidence>
<reference evidence="2" key="2">
    <citation type="submission" date="2023-11" db="UniProtKB">
        <authorList>
            <consortium name="WormBaseParasite"/>
        </authorList>
    </citation>
    <scope>IDENTIFICATION</scope>
</reference>